<dbReference type="Gene3D" id="1.10.357.10">
    <property type="entry name" value="Tetracycline Repressor, domain 2"/>
    <property type="match status" value="1"/>
</dbReference>
<dbReference type="InterPro" id="IPR050624">
    <property type="entry name" value="HTH-type_Tx_Regulator"/>
</dbReference>
<dbReference type="SUPFAM" id="SSF48498">
    <property type="entry name" value="Tetracyclin repressor-like, C-terminal domain"/>
    <property type="match status" value="1"/>
</dbReference>
<keyword evidence="5" id="KW-1185">Reference proteome</keyword>
<reference evidence="5" key="1">
    <citation type="journal article" date="2019" name="Int. J. Syst. Evol. Microbiol.">
        <title>The Global Catalogue of Microorganisms (GCM) 10K type strain sequencing project: providing services to taxonomists for standard genome sequencing and annotation.</title>
        <authorList>
            <consortium name="The Broad Institute Genomics Platform"/>
            <consortium name="The Broad Institute Genome Sequencing Center for Infectious Disease"/>
            <person name="Wu L."/>
            <person name="Ma J."/>
        </authorList>
    </citation>
    <scope>NUCLEOTIDE SEQUENCE [LARGE SCALE GENOMIC DNA]</scope>
    <source>
        <strain evidence="5">CGMCC 1.12770</strain>
    </source>
</reference>
<dbReference type="InterPro" id="IPR023772">
    <property type="entry name" value="DNA-bd_HTH_TetR-type_CS"/>
</dbReference>
<dbReference type="RefSeq" id="WP_188592865.1">
    <property type="nucleotide sequence ID" value="NZ_BMFU01000003.1"/>
</dbReference>
<evidence type="ECO:0000259" key="3">
    <source>
        <dbReference type="PROSITE" id="PS50977"/>
    </source>
</evidence>
<evidence type="ECO:0000313" key="5">
    <source>
        <dbReference type="Proteomes" id="UP000652153"/>
    </source>
</evidence>
<organism evidence="4 5">
    <name type="scientific">Paenibacillus silvae</name>
    <dbReference type="NCBI Taxonomy" id="1325358"/>
    <lineage>
        <taxon>Bacteria</taxon>
        <taxon>Bacillati</taxon>
        <taxon>Bacillota</taxon>
        <taxon>Bacilli</taxon>
        <taxon>Bacillales</taxon>
        <taxon>Paenibacillaceae</taxon>
        <taxon>Paenibacillus</taxon>
    </lineage>
</organism>
<dbReference type="InterPro" id="IPR036271">
    <property type="entry name" value="Tet_transcr_reg_TetR-rel_C_sf"/>
</dbReference>
<evidence type="ECO:0000313" key="4">
    <source>
        <dbReference type="EMBL" id="GGH57483.1"/>
    </source>
</evidence>
<dbReference type="InterPro" id="IPR009057">
    <property type="entry name" value="Homeodomain-like_sf"/>
</dbReference>
<proteinExistence type="predicted"/>
<name>A0ABQ1ZFL3_9BACL</name>
<dbReference type="PRINTS" id="PR00455">
    <property type="entry name" value="HTHTETR"/>
</dbReference>
<keyword evidence="1 2" id="KW-0238">DNA-binding</keyword>
<dbReference type="PANTHER" id="PTHR43479">
    <property type="entry name" value="ACREF/ENVCD OPERON REPRESSOR-RELATED"/>
    <property type="match status" value="1"/>
</dbReference>
<sequence length="203" mass="23562">MKTIDRRQQVMDSAEKSFALFGYKATTMEQVARLANVGKGTIYTFFENKEELFDEILRSIIADMKQITEQTVNEENSFLDNVHQSMDSLLEYREEHELLIKLFQEVNEFGTPQAKEGLQKVEKAILEYLERQVSRAMELQQIRTDDPKLVSFVLMKLYVSLTSDWNKAHPTLHKDQIKAFVGLFLKNGLSPLRETPTNAHIPY</sequence>
<evidence type="ECO:0000256" key="2">
    <source>
        <dbReference type="PROSITE-ProRule" id="PRU00335"/>
    </source>
</evidence>
<dbReference type="EMBL" id="BMFU01000003">
    <property type="protein sequence ID" value="GGH57483.1"/>
    <property type="molecule type" value="Genomic_DNA"/>
</dbReference>
<evidence type="ECO:0000256" key="1">
    <source>
        <dbReference type="ARBA" id="ARBA00023125"/>
    </source>
</evidence>
<accession>A0ABQ1ZFL3</accession>
<feature type="DNA-binding region" description="H-T-H motif" evidence="2">
    <location>
        <begin position="27"/>
        <end position="46"/>
    </location>
</feature>
<dbReference type="PROSITE" id="PS01081">
    <property type="entry name" value="HTH_TETR_1"/>
    <property type="match status" value="1"/>
</dbReference>
<dbReference type="PANTHER" id="PTHR43479:SF11">
    <property type="entry name" value="ACREF_ENVCD OPERON REPRESSOR-RELATED"/>
    <property type="match status" value="1"/>
</dbReference>
<dbReference type="Pfam" id="PF00440">
    <property type="entry name" value="TetR_N"/>
    <property type="match status" value="1"/>
</dbReference>
<dbReference type="PROSITE" id="PS50977">
    <property type="entry name" value="HTH_TETR_2"/>
    <property type="match status" value="1"/>
</dbReference>
<comment type="caution">
    <text evidence="4">The sequence shown here is derived from an EMBL/GenBank/DDBJ whole genome shotgun (WGS) entry which is preliminary data.</text>
</comment>
<feature type="domain" description="HTH tetR-type" evidence="3">
    <location>
        <begin position="4"/>
        <end position="64"/>
    </location>
</feature>
<protein>
    <submittedName>
        <fullName evidence="4">TetR family transcriptional regulator</fullName>
    </submittedName>
</protein>
<dbReference type="InterPro" id="IPR001647">
    <property type="entry name" value="HTH_TetR"/>
</dbReference>
<dbReference type="Gene3D" id="1.10.10.60">
    <property type="entry name" value="Homeodomain-like"/>
    <property type="match status" value="1"/>
</dbReference>
<dbReference type="Proteomes" id="UP000652153">
    <property type="component" value="Unassembled WGS sequence"/>
</dbReference>
<dbReference type="SUPFAM" id="SSF46689">
    <property type="entry name" value="Homeodomain-like"/>
    <property type="match status" value="1"/>
</dbReference>
<gene>
    <name evidence="4" type="ORF">GCM10008014_29180</name>
</gene>